<feature type="transmembrane region" description="Helical" evidence="6">
    <location>
        <begin position="95"/>
        <end position="118"/>
    </location>
</feature>
<evidence type="ECO:0000256" key="4">
    <source>
        <dbReference type="PROSITE-ProRule" id="PRU10141"/>
    </source>
</evidence>
<dbReference type="InterPro" id="IPR011009">
    <property type="entry name" value="Kinase-like_dom_sf"/>
</dbReference>
<dbReference type="Proteomes" id="UP000332933">
    <property type="component" value="Unassembled WGS sequence"/>
</dbReference>
<keyword evidence="6" id="KW-0472">Membrane</keyword>
<evidence type="ECO:0000313" key="8">
    <source>
        <dbReference type="EMBL" id="KAF0699021.1"/>
    </source>
</evidence>
<dbReference type="SUPFAM" id="SSF56112">
    <property type="entry name" value="Protein kinase-like (PK-like)"/>
    <property type="match status" value="1"/>
</dbReference>
<dbReference type="PANTHER" id="PTHR44329">
    <property type="entry name" value="SERINE/THREONINE-PROTEIN KINASE TNNI3K-RELATED"/>
    <property type="match status" value="1"/>
</dbReference>
<keyword evidence="2 4" id="KW-0547">Nucleotide-binding</keyword>
<dbReference type="EMBL" id="VJMH01005202">
    <property type="protein sequence ID" value="KAF0699021.1"/>
    <property type="molecule type" value="Genomic_DNA"/>
</dbReference>
<comment type="similarity">
    <text evidence="5">Belongs to the protein kinase superfamily.</text>
</comment>
<dbReference type="Pfam" id="PF00069">
    <property type="entry name" value="Pkinase"/>
    <property type="match status" value="1"/>
</dbReference>
<organism evidence="9 10">
    <name type="scientific">Aphanomyces stellatus</name>
    <dbReference type="NCBI Taxonomy" id="120398"/>
    <lineage>
        <taxon>Eukaryota</taxon>
        <taxon>Sar</taxon>
        <taxon>Stramenopiles</taxon>
        <taxon>Oomycota</taxon>
        <taxon>Saprolegniomycetes</taxon>
        <taxon>Saprolegniales</taxon>
        <taxon>Verrucalvaceae</taxon>
        <taxon>Aphanomyces</taxon>
    </lineage>
</organism>
<evidence type="ECO:0000259" key="7">
    <source>
        <dbReference type="PROSITE" id="PS50011"/>
    </source>
</evidence>
<dbReference type="EMBL" id="CAADRA010005223">
    <property type="protein sequence ID" value="VFT87263.1"/>
    <property type="molecule type" value="Genomic_DNA"/>
</dbReference>
<dbReference type="OrthoDB" id="42407at2759"/>
<keyword evidence="6" id="KW-0812">Transmembrane</keyword>
<feature type="binding site" evidence="4">
    <location>
        <position position="192"/>
    </location>
    <ligand>
        <name>ATP</name>
        <dbReference type="ChEBI" id="CHEBI:30616"/>
    </ligand>
</feature>
<name>A0A485KQQ9_9STRA</name>
<gene>
    <name evidence="9" type="primary">Aste57867_10389</name>
    <name evidence="8" type="ORF">As57867_010349</name>
    <name evidence="9" type="ORF">ASTE57867_10389</name>
</gene>
<keyword evidence="10" id="KW-1185">Reference proteome</keyword>
<dbReference type="InterPro" id="IPR008271">
    <property type="entry name" value="Ser/Thr_kinase_AS"/>
</dbReference>
<reference evidence="8" key="2">
    <citation type="submission" date="2019-06" db="EMBL/GenBank/DDBJ databases">
        <title>Genomics analysis of Aphanomyces spp. identifies a new class of oomycete effector associated with host adaptation.</title>
        <authorList>
            <person name="Gaulin E."/>
        </authorList>
    </citation>
    <scope>NUCLEOTIDE SEQUENCE</scope>
    <source>
        <strain evidence="8">CBS 578.67</strain>
    </source>
</reference>
<keyword evidence="1 5" id="KW-0418">Kinase</keyword>
<keyword evidence="1 5" id="KW-0723">Serine/threonine-protein kinase</keyword>
<reference evidence="9 10" key="1">
    <citation type="submission" date="2019-03" db="EMBL/GenBank/DDBJ databases">
        <authorList>
            <person name="Gaulin E."/>
            <person name="Dumas B."/>
        </authorList>
    </citation>
    <scope>NUCLEOTIDE SEQUENCE [LARGE SCALE GENOMIC DNA]</scope>
    <source>
        <strain evidence="9">CBS 568.67</strain>
    </source>
</reference>
<keyword evidence="6" id="KW-1133">Transmembrane helix</keyword>
<protein>
    <submittedName>
        <fullName evidence="9">Aste57867_10389 protein</fullName>
    </submittedName>
</protein>
<keyword evidence="1 5" id="KW-0808">Transferase</keyword>
<evidence type="ECO:0000256" key="3">
    <source>
        <dbReference type="ARBA" id="ARBA00022840"/>
    </source>
</evidence>
<dbReference type="SMART" id="SM00220">
    <property type="entry name" value="S_TKc"/>
    <property type="match status" value="1"/>
</dbReference>
<dbReference type="InterPro" id="IPR051681">
    <property type="entry name" value="Ser/Thr_Kinases-Pseudokinases"/>
</dbReference>
<dbReference type="PROSITE" id="PS00108">
    <property type="entry name" value="PROTEIN_KINASE_ST"/>
    <property type="match status" value="1"/>
</dbReference>
<evidence type="ECO:0000256" key="2">
    <source>
        <dbReference type="ARBA" id="ARBA00022741"/>
    </source>
</evidence>
<dbReference type="AlphaFoldDB" id="A0A485KQQ9"/>
<keyword evidence="3 4" id="KW-0067">ATP-binding</keyword>
<dbReference type="GO" id="GO:0005524">
    <property type="term" value="F:ATP binding"/>
    <property type="evidence" value="ECO:0007669"/>
    <property type="project" value="UniProtKB-UniRule"/>
</dbReference>
<feature type="domain" description="Protein kinase" evidence="7">
    <location>
        <begin position="164"/>
        <end position="355"/>
    </location>
</feature>
<dbReference type="PROSITE" id="PS00107">
    <property type="entry name" value="PROTEIN_KINASE_ATP"/>
    <property type="match status" value="1"/>
</dbReference>
<dbReference type="PRINTS" id="PR00109">
    <property type="entry name" value="TYRKINASE"/>
</dbReference>
<accession>A0A485KQQ9</accession>
<dbReference type="InterPro" id="IPR017441">
    <property type="entry name" value="Protein_kinase_ATP_BS"/>
</dbReference>
<evidence type="ECO:0000313" key="10">
    <source>
        <dbReference type="Proteomes" id="UP000332933"/>
    </source>
</evidence>
<dbReference type="PANTHER" id="PTHR44329:SF214">
    <property type="entry name" value="PROTEIN KINASE DOMAIN-CONTAINING PROTEIN"/>
    <property type="match status" value="1"/>
</dbReference>
<sequence length="355" mass="40026">MQLWTPSTFDLVWMYFLECSTIYESTISNWTVDEDEFNKLNQTNVYTSYRSNATVDGGTCSNGVLRAIWTKVLSNASVCVVSSAATTNRENTTRFGVVIGVSVGSAALIGLVAVMVFLRRKFARENAELEETIKKTQAPVFSTEDEAGVKMDVLDLVRLNDKDIKLVRILGTGAFADVWLGTYNDDPVAVKKLHASKISIADLHSFVDEIKLMTQFECKYIVKLIGACWTRPVDVKCVMEYMDGGDLRYYLMAHNADVFTWTQKYTHMHCIVESLAYLHSFGIIHRDLKSRNVLMDSTKVTKLTDFGVSKEDVQQTMTMGVGTYRWMAPEVIQEQHYTVAADIYSFGTSFLKRGD</sequence>
<dbReference type="Gene3D" id="1.10.510.10">
    <property type="entry name" value="Transferase(Phosphotransferase) domain 1"/>
    <property type="match status" value="1"/>
</dbReference>
<dbReference type="InterPro" id="IPR000719">
    <property type="entry name" value="Prot_kinase_dom"/>
</dbReference>
<dbReference type="PROSITE" id="PS50011">
    <property type="entry name" value="PROTEIN_KINASE_DOM"/>
    <property type="match status" value="1"/>
</dbReference>
<proteinExistence type="inferred from homology"/>
<evidence type="ECO:0000313" key="9">
    <source>
        <dbReference type="EMBL" id="VFT87263.1"/>
    </source>
</evidence>
<dbReference type="InterPro" id="IPR001245">
    <property type="entry name" value="Ser-Thr/Tyr_kinase_cat_dom"/>
</dbReference>
<evidence type="ECO:0000256" key="5">
    <source>
        <dbReference type="RuleBase" id="RU000304"/>
    </source>
</evidence>
<evidence type="ECO:0000256" key="6">
    <source>
        <dbReference type="SAM" id="Phobius"/>
    </source>
</evidence>
<dbReference type="GO" id="GO:0004674">
    <property type="term" value="F:protein serine/threonine kinase activity"/>
    <property type="evidence" value="ECO:0007669"/>
    <property type="project" value="UniProtKB-KW"/>
</dbReference>
<evidence type="ECO:0000256" key="1">
    <source>
        <dbReference type="ARBA" id="ARBA00022527"/>
    </source>
</evidence>